<gene>
    <name evidence="2" type="ORF">BZG02_02100</name>
</gene>
<feature type="transmembrane region" description="Helical" evidence="1">
    <location>
        <begin position="15"/>
        <end position="31"/>
    </location>
</feature>
<organism evidence="2 3">
    <name type="scientific">Labilibaculum filiforme</name>
    <dbReference type="NCBI Taxonomy" id="1940526"/>
    <lineage>
        <taxon>Bacteria</taxon>
        <taxon>Pseudomonadati</taxon>
        <taxon>Bacteroidota</taxon>
        <taxon>Bacteroidia</taxon>
        <taxon>Marinilabiliales</taxon>
        <taxon>Marinifilaceae</taxon>
        <taxon>Labilibaculum</taxon>
    </lineage>
</organism>
<evidence type="ECO:0000313" key="3">
    <source>
        <dbReference type="Proteomes" id="UP000233535"/>
    </source>
</evidence>
<protein>
    <submittedName>
        <fullName evidence="2">Uncharacterized protein</fullName>
    </submittedName>
</protein>
<evidence type="ECO:0000313" key="2">
    <source>
        <dbReference type="EMBL" id="PKQ65818.1"/>
    </source>
</evidence>
<accession>A0A2N3I679</accession>
<evidence type="ECO:0000256" key="1">
    <source>
        <dbReference type="SAM" id="Phobius"/>
    </source>
</evidence>
<dbReference type="Proteomes" id="UP000233535">
    <property type="component" value="Unassembled WGS sequence"/>
</dbReference>
<keyword evidence="3" id="KW-1185">Reference proteome</keyword>
<dbReference type="AlphaFoldDB" id="A0A2N3I679"/>
<keyword evidence="1" id="KW-1133">Transmembrane helix</keyword>
<sequence length="111" mass="12907">METLKEYTTIASTELRKVIFGLIATVFGLAYKEQSFNLNGKTLLMIALICFFLYFIVDLFEYIKGAQMAYHFRDQKDITRTTLFFFSIKIFFGIIGLSLCFIHVLFFLLAV</sequence>
<name>A0A2N3I679_9BACT</name>
<proteinExistence type="predicted"/>
<keyword evidence="1" id="KW-0812">Transmembrane</keyword>
<keyword evidence="1" id="KW-0472">Membrane</keyword>
<feature type="transmembrane region" description="Helical" evidence="1">
    <location>
        <begin position="83"/>
        <end position="110"/>
    </location>
</feature>
<dbReference type="EMBL" id="MVDD01000001">
    <property type="protein sequence ID" value="PKQ65818.1"/>
    <property type="molecule type" value="Genomic_DNA"/>
</dbReference>
<dbReference type="RefSeq" id="WP_101259752.1">
    <property type="nucleotide sequence ID" value="NZ_MVDD01000001.1"/>
</dbReference>
<feature type="transmembrane region" description="Helical" evidence="1">
    <location>
        <begin position="43"/>
        <end position="63"/>
    </location>
</feature>
<comment type="caution">
    <text evidence="2">The sequence shown here is derived from an EMBL/GenBank/DDBJ whole genome shotgun (WGS) entry which is preliminary data.</text>
</comment>
<reference evidence="2 3" key="1">
    <citation type="journal article" date="2017" name="Front. Microbiol.">
        <title>Labilibaculum manganireducens gen. nov., sp. nov. and Labilibaculum filiforme sp. nov., Novel Bacteroidetes Isolated from Subsurface Sediments of the Baltic Sea.</title>
        <authorList>
            <person name="Vandieken V."/>
            <person name="Marshall I.P."/>
            <person name="Niemann H."/>
            <person name="Engelen B."/>
            <person name="Cypionka H."/>
        </authorList>
    </citation>
    <scope>NUCLEOTIDE SEQUENCE [LARGE SCALE GENOMIC DNA]</scope>
    <source>
        <strain evidence="2 3">59.16B</strain>
    </source>
</reference>